<evidence type="ECO:0000256" key="1">
    <source>
        <dbReference type="ARBA" id="ARBA00022614"/>
    </source>
</evidence>
<reference evidence="3" key="1">
    <citation type="journal article" date="2023" name="Insect Mol. Biol.">
        <title>Genome sequencing provides insights into the evolution of gene families encoding plant cell wall-degrading enzymes in longhorned beetles.</title>
        <authorList>
            <person name="Shin N.R."/>
            <person name="Okamura Y."/>
            <person name="Kirsch R."/>
            <person name="Pauchet Y."/>
        </authorList>
    </citation>
    <scope>NUCLEOTIDE SEQUENCE</scope>
    <source>
        <strain evidence="3">RBIC_L_NR</strain>
    </source>
</reference>
<keyword evidence="1" id="KW-0433">Leucine-rich repeat</keyword>
<protein>
    <submittedName>
        <fullName evidence="3">Uncharacterized protein</fullName>
    </submittedName>
</protein>
<dbReference type="Pfam" id="PF00560">
    <property type="entry name" value="LRR_1"/>
    <property type="match status" value="1"/>
</dbReference>
<dbReference type="EMBL" id="JANEYF010002819">
    <property type="protein sequence ID" value="KAJ8941852.1"/>
    <property type="molecule type" value="Genomic_DNA"/>
</dbReference>
<comment type="caution">
    <text evidence="3">The sequence shown here is derived from an EMBL/GenBank/DDBJ whole genome shotgun (WGS) entry which is preliminary data.</text>
</comment>
<organism evidence="3 4">
    <name type="scientific">Rhamnusium bicolor</name>
    <dbReference type="NCBI Taxonomy" id="1586634"/>
    <lineage>
        <taxon>Eukaryota</taxon>
        <taxon>Metazoa</taxon>
        <taxon>Ecdysozoa</taxon>
        <taxon>Arthropoda</taxon>
        <taxon>Hexapoda</taxon>
        <taxon>Insecta</taxon>
        <taxon>Pterygota</taxon>
        <taxon>Neoptera</taxon>
        <taxon>Endopterygota</taxon>
        <taxon>Coleoptera</taxon>
        <taxon>Polyphaga</taxon>
        <taxon>Cucujiformia</taxon>
        <taxon>Chrysomeloidea</taxon>
        <taxon>Cerambycidae</taxon>
        <taxon>Lepturinae</taxon>
        <taxon>Rhagiini</taxon>
        <taxon>Rhamnusium</taxon>
    </lineage>
</organism>
<name>A0AAV8XTB5_9CUCU</name>
<keyword evidence="2" id="KW-0677">Repeat</keyword>
<proteinExistence type="predicted"/>
<dbReference type="Pfam" id="PF13855">
    <property type="entry name" value="LRR_8"/>
    <property type="match status" value="1"/>
</dbReference>
<dbReference type="InterPro" id="IPR050333">
    <property type="entry name" value="SLRP"/>
</dbReference>
<gene>
    <name evidence="3" type="ORF">NQ314_010267</name>
</gene>
<dbReference type="AlphaFoldDB" id="A0AAV8XTB5"/>
<sequence>MVLSKWCTEDNCCDSIYGEYPPGTKCVKIEETNIIPSSAFVNSTELIYVYGVNSKIEILGVRSFVNLGKLINIHLPFNMIREIHGEVFVNVSATLLDLSWNKIYCLNQHAFDGLYNLKYLNLSRNVITTFQLLPNNPFLEELILSYNMLTTVALSSYRYPNLTNIDLSFNKLTGIALSFVEPIRKLDLTYNSLNSFSVSDFAVEELKNSFK</sequence>
<dbReference type="PANTHER" id="PTHR45712">
    <property type="entry name" value="AGAP008170-PA"/>
    <property type="match status" value="1"/>
</dbReference>
<accession>A0AAV8XTB5</accession>
<dbReference type="Proteomes" id="UP001162156">
    <property type="component" value="Unassembled WGS sequence"/>
</dbReference>
<dbReference type="Gene3D" id="3.80.10.10">
    <property type="entry name" value="Ribonuclease Inhibitor"/>
    <property type="match status" value="2"/>
</dbReference>
<keyword evidence="4" id="KW-1185">Reference proteome</keyword>
<dbReference type="SUPFAM" id="SSF52058">
    <property type="entry name" value="L domain-like"/>
    <property type="match status" value="1"/>
</dbReference>
<dbReference type="PANTHER" id="PTHR45712:SF22">
    <property type="entry name" value="INSULIN-LIKE GROWTH FACTOR-BINDING PROTEIN COMPLEX ACID LABILE SUBUNIT"/>
    <property type="match status" value="1"/>
</dbReference>
<dbReference type="InterPro" id="IPR001611">
    <property type="entry name" value="Leu-rich_rpt"/>
</dbReference>
<evidence type="ECO:0000313" key="3">
    <source>
        <dbReference type="EMBL" id="KAJ8941852.1"/>
    </source>
</evidence>
<dbReference type="InterPro" id="IPR032675">
    <property type="entry name" value="LRR_dom_sf"/>
</dbReference>
<evidence type="ECO:0000313" key="4">
    <source>
        <dbReference type="Proteomes" id="UP001162156"/>
    </source>
</evidence>
<dbReference type="PROSITE" id="PS51450">
    <property type="entry name" value="LRR"/>
    <property type="match status" value="1"/>
</dbReference>
<evidence type="ECO:0000256" key="2">
    <source>
        <dbReference type="ARBA" id="ARBA00022737"/>
    </source>
</evidence>